<organism evidence="2 3">
    <name type="scientific">Megalodesulfovibrio gigas (strain ATCC 19364 / DSM 1382 / NCIMB 9332 / VKM B-1759)</name>
    <name type="common">Desulfovibrio gigas</name>
    <dbReference type="NCBI Taxonomy" id="1121448"/>
    <lineage>
        <taxon>Bacteria</taxon>
        <taxon>Pseudomonadati</taxon>
        <taxon>Thermodesulfobacteriota</taxon>
        <taxon>Desulfovibrionia</taxon>
        <taxon>Desulfovibrionales</taxon>
        <taxon>Desulfovibrionaceae</taxon>
        <taxon>Megalodesulfovibrio</taxon>
    </lineage>
</organism>
<evidence type="ECO:0008006" key="4">
    <source>
        <dbReference type="Google" id="ProtNLM"/>
    </source>
</evidence>
<dbReference type="PATRIC" id="fig|1121448.10.peg.1111"/>
<dbReference type="RefSeq" id="WP_021759735.1">
    <property type="nucleotide sequence ID" value="NC_022444.1"/>
</dbReference>
<feature type="coiled-coil region" evidence="1">
    <location>
        <begin position="86"/>
        <end position="113"/>
    </location>
</feature>
<dbReference type="STRING" id="1121448.DGI_1108"/>
<accession>T2G8R2</accession>
<dbReference type="eggNOG" id="ENOG50336AZ">
    <property type="taxonomic scope" value="Bacteria"/>
</dbReference>
<proteinExistence type="predicted"/>
<protein>
    <recommendedName>
        <fullName evidence="4">Rho termination factor N-terminal domain-containing protein</fullName>
    </recommendedName>
</protein>
<evidence type="ECO:0000313" key="3">
    <source>
        <dbReference type="Proteomes" id="UP000016587"/>
    </source>
</evidence>
<dbReference type="Proteomes" id="UP000016587">
    <property type="component" value="Chromosome"/>
</dbReference>
<reference evidence="3" key="2">
    <citation type="submission" date="2013-07" db="EMBL/GenBank/DDBJ databases">
        <authorList>
            <person name="Morais-Silva F.O."/>
            <person name="Rezende A.M."/>
            <person name="Pimentel C."/>
            <person name="Resende D.M."/>
            <person name="Santos C.I."/>
            <person name="Clemente C."/>
            <person name="de Oliveira L.M."/>
            <person name="da Silva S.M."/>
            <person name="Costa D.A."/>
            <person name="Varela-Raposo A."/>
            <person name="Horacio E.C.A."/>
            <person name="Matos M."/>
            <person name="Flores O."/>
            <person name="Ruiz J.C."/>
            <person name="Rodrigues-Pousada C."/>
        </authorList>
    </citation>
    <scope>NUCLEOTIDE SEQUENCE [LARGE SCALE GENOMIC DNA]</scope>
    <source>
        <strain evidence="3">ATCC 19364 / DSM 1382 / NCIMB 9332 / VKM B-1759</strain>
    </source>
</reference>
<dbReference type="OrthoDB" id="5471852at2"/>
<dbReference type="KEGG" id="dgg:DGI_1108"/>
<gene>
    <name evidence="2" type="ORF">DGI_1108</name>
</gene>
<keyword evidence="3" id="KW-1185">Reference proteome</keyword>
<name>T2G8R2_MEGG1</name>
<evidence type="ECO:0000313" key="2">
    <source>
        <dbReference type="EMBL" id="AGW12980.1"/>
    </source>
</evidence>
<sequence length="114" mass="12821">MAEEISFEDLGLKKPLDKMTAKELRDLVIAKLPMITGVSGMDKDAIIGAIKEAFGMTEEAGKVSPYKAQIHQIKKSIREMRVQKAALETVKERDSLRRKINKLKKRTRRLAAAV</sequence>
<dbReference type="EMBL" id="CP006585">
    <property type="protein sequence ID" value="AGW12980.1"/>
    <property type="molecule type" value="Genomic_DNA"/>
</dbReference>
<dbReference type="HOGENOM" id="CLU_159854_0_0_7"/>
<evidence type="ECO:0000256" key="1">
    <source>
        <dbReference type="SAM" id="Coils"/>
    </source>
</evidence>
<reference evidence="2 3" key="1">
    <citation type="journal article" date="2013" name="J. Bacteriol.">
        <title>Roles of HynAB and Ech, the only two hydrogenases found in the model sulfate reducer Desulfovibrio gigas.</title>
        <authorList>
            <person name="Morais-Silva F.O."/>
            <person name="Santos C.I."/>
            <person name="Rodrigues R."/>
            <person name="Pereira I.A."/>
            <person name="Rodrigues-Pousada C."/>
        </authorList>
    </citation>
    <scope>NUCLEOTIDE SEQUENCE [LARGE SCALE GENOMIC DNA]</scope>
    <source>
        <strain evidence="3">ATCC 19364 / DSM 1382 / NCIMB 9332 / VKM B-1759</strain>
    </source>
</reference>
<keyword evidence="1" id="KW-0175">Coiled coil</keyword>
<dbReference type="AlphaFoldDB" id="T2G8R2"/>